<dbReference type="KEGG" id="ctai:NCTC12078_02848"/>
<evidence type="ECO:0000256" key="3">
    <source>
        <dbReference type="ARBA" id="ARBA00022691"/>
    </source>
</evidence>
<evidence type="ECO:0000256" key="5">
    <source>
        <dbReference type="PROSITE-ProRule" id="PRU10015"/>
    </source>
</evidence>
<dbReference type="EC" id="2.1.1.189" evidence="7"/>
<feature type="domain" description="TRAM" evidence="6">
    <location>
        <begin position="29"/>
        <end position="92"/>
    </location>
</feature>
<reference evidence="7 8" key="1">
    <citation type="submission" date="2019-02" db="EMBL/GenBank/DDBJ databases">
        <authorList>
            <consortium name="Pathogen Informatics"/>
        </authorList>
    </citation>
    <scope>NUCLEOTIDE SEQUENCE [LARGE SCALE GENOMIC DNA]</scope>
    <source>
        <strain evidence="7 8">3012STDY6944375</strain>
    </source>
</reference>
<dbReference type="InterPro" id="IPR002792">
    <property type="entry name" value="TRAM_dom"/>
</dbReference>
<sequence length="498" mass="57409">MSSDKVFFIVLLQSVKNWLLVFKINFLSSMKRNKKNIILENIQLVSAGAKGIAIGRTEEGKTVMVSGAIPGDVVNVRVKKAKSKYFEGEVLEVIQRSPYRVEPKCIHFGTCGGCKWQNMSYEKQLDFKQEEVYNNIKRIGGIDNFETLPILGSQEQYFYRNKMEFSFSNSRWLTQYEISSEENFGNRDALGFHIPGMWSKILDLKECFLQEDPSNAIRLAVKEYAVNEGLDFFDVKNQEGFLRTLMMRQNSKGEWMILFQLYREEKENREKLFTYLLERFPQIKTLVYAINPKQNDSIYDLDINIYFGEGFLMEEMDGLKFKIGPKSFFQTNYKQALELYRKTLEFADLKGDEVVYDLYTGTGTIAQYVARNAKQVIGIESVQEAINAATEHAQLNGLTNTTFYCGDMKDVFTEEFLANHPKADVLITDPPRDGMHQKVVEQILKLAPEKIVYVSCNSATQARDLALMKEQYTLVKILPVDMFPQTHHVENIALLIKK</sequence>
<evidence type="ECO:0000256" key="2">
    <source>
        <dbReference type="ARBA" id="ARBA00022679"/>
    </source>
</evidence>
<dbReference type="EMBL" id="LR215974">
    <property type="protein sequence ID" value="VFB04809.1"/>
    <property type="molecule type" value="Genomic_DNA"/>
</dbReference>
<name>A0A4U8WQL4_9FLAO</name>
<dbReference type="InterPro" id="IPR030391">
    <property type="entry name" value="MeTrfase_TrmA_CS"/>
</dbReference>
<evidence type="ECO:0000313" key="8">
    <source>
        <dbReference type="Proteomes" id="UP000290013"/>
    </source>
</evidence>
<dbReference type="FunFam" id="3.40.50.150:FF:000009">
    <property type="entry name" value="23S rRNA (Uracil(1939)-C(5))-methyltransferase RlmD"/>
    <property type="match status" value="1"/>
</dbReference>
<evidence type="ECO:0000256" key="1">
    <source>
        <dbReference type="ARBA" id="ARBA00022603"/>
    </source>
</evidence>
<dbReference type="CDD" id="cd02440">
    <property type="entry name" value="AdoMet_MTases"/>
    <property type="match status" value="1"/>
</dbReference>
<dbReference type="Gene3D" id="2.40.50.140">
    <property type="entry name" value="Nucleic acid-binding proteins"/>
    <property type="match status" value="1"/>
</dbReference>
<dbReference type="PROSITE" id="PS51687">
    <property type="entry name" value="SAM_MT_RNA_M5U"/>
    <property type="match status" value="1"/>
</dbReference>
<dbReference type="Pfam" id="PF05958">
    <property type="entry name" value="tRNA_U5-meth_tr"/>
    <property type="match status" value="1"/>
</dbReference>
<feature type="binding site" evidence="4">
    <location>
        <position position="380"/>
    </location>
    <ligand>
        <name>S-adenosyl-L-methionine</name>
        <dbReference type="ChEBI" id="CHEBI:59789"/>
    </ligand>
</feature>
<protein>
    <submittedName>
        <fullName evidence="7">23S rRNA (Uracil-C(5))-methyltransferase RlmCD</fullName>
        <ecNumber evidence="7">2.1.1.189</ecNumber>
    </submittedName>
</protein>
<feature type="binding site" evidence="4">
    <location>
        <position position="429"/>
    </location>
    <ligand>
        <name>S-adenosyl-L-methionine</name>
        <dbReference type="ChEBI" id="CHEBI:59789"/>
    </ligand>
</feature>
<evidence type="ECO:0000313" key="7">
    <source>
        <dbReference type="EMBL" id="VFB04809.1"/>
    </source>
</evidence>
<dbReference type="InterPro" id="IPR010280">
    <property type="entry name" value="U5_MeTrfase_fam"/>
</dbReference>
<feature type="active site" evidence="5">
    <location>
        <position position="456"/>
    </location>
</feature>
<dbReference type="PROSITE" id="PS50926">
    <property type="entry name" value="TRAM"/>
    <property type="match status" value="1"/>
</dbReference>
<comment type="similarity">
    <text evidence="4">Belongs to the class I-like SAM-binding methyltransferase superfamily. RNA M5U methyltransferase family.</text>
</comment>
<dbReference type="Pfam" id="PF01938">
    <property type="entry name" value="TRAM"/>
    <property type="match status" value="1"/>
</dbReference>
<accession>A0A4U8WQL4</accession>
<dbReference type="Gene3D" id="2.40.50.1070">
    <property type="match status" value="1"/>
</dbReference>
<proteinExistence type="inferred from homology"/>
<dbReference type="PROSITE" id="PS01231">
    <property type="entry name" value="TRMA_2"/>
    <property type="match status" value="1"/>
</dbReference>
<evidence type="ECO:0000256" key="4">
    <source>
        <dbReference type="PROSITE-ProRule" id="PRU01024"/>
    </source>
</evidence>
<keyword evidence="1 4" id="KW-0489">Methyltransferase</keyword>
<keyword evidence="2 4" id="KW-0808">Transferase</keyword>
<feature type="binding site" evidence="4">
    <location>
        <position position="359"/>
    </location>
    <ligand>
        <name>S-adenosyl-L-methionine</name>
        <dbReference type="ChEBI" id="CHEBI:59789"/>
    </ligand>
</feature>
<feature type="active site" description="Nucleophile" evidence="4">
    <location>
        <position position="456"/>
    </location>
</feature>
<dbReference type="AlphaFoldDB" id="A0A4U8WQL4"/>
<keyword evidence="3 4" id="KW-0949">S-adenosyl-L-methionine</keyword>
<dbReference type="InterPro" id="IPR029063">
    <property type="entry name" value="SAM-dependent_MTases_sf"/>
</dbReference>
<dbReference type="Proteomes" id="UP000290013">
    <property type="component" value="Chromosome"/>
</dbReference>
<organism evidence="7 8">
    <name type="scientific">Chryseobacterium taihuense</name>
    <dbReference type="NCBI Taxonomy" id="1141221"/>
    <lineage>
        <taxon>Bacteria</taxon>
        <taxon>Pseudomonadati</taxon>
        <taxon>Bacteroidota</taxon>
        <taxon>Flavobacteriia</taxon>
        <taxon>Flavobacteriales</taxon>
        <taxon>Weeksellaceae</taxon>
        <taxon>Chryseobacterium group</taxon>
        <taxon>Chryseobacterium</taxon>
    </lineage>
</organism>
<feature type="binding site" evidence="4">
    <location>
        <position position="330"/>
    </location>
    <ligand>
        <name>S-adenosyl-L-methionine</name>
        <dbReference type="ChEBI" id="CHEBI:59789"/>
    </ligand>
</feature>
<dbReference type="InterPro" id="IPR030390">
    <property type="entry name" value="MeTrfase_TrmA_AS"/>
</dbReference>
<dbReference type="PANTHER" id="PTHR11061">
    <property type="entry name" value="RNA M5U METHYLTRANSFERASE"/>
    <property type="match status" value="1"/>
</dbReference>
<dbReference type="PANTHER" id="PTHR11061:SF30">
    <property type="entry name" value="TRNA (URACIL(54)-C(5))-METHYLTRANSFERASE"/>
    <property type="match status" value="1"/>
</dbReference>
<dbReference type="NCBIfam" id="TIGR00479">
    <property type="entry name" value="rumA"/>
    <property type="match status" value="1"/>
</dbReference>
<dbReference type="InterPro" id="IPR012340">
    <property type="entry name" value="NA-bd_OB-fold"/>
</dbReference>
<dbReference type="GO" id="GO:0070475">
    <property type="term" value="P:rRNA base methylation"/>
    <property type="evidence" value="ECO:0007669"/>
    <property type="project" value="TreeGrafter"/>
</dbReference>
<dbReference type="Gene3D" id="3.40.50.150">
    <property type="entry name" value="Vaccinia Virus protein VP39"/>
    <property type="match status" value="1"/>
</dbReference>
<evidence type="ECO:0000259" key="6">
    <source>
        <dbReference type="PROSITE" id="PS50926"/>
    </source>
</evidence>
<dbReference type="GO" id="GO:0070041">
    <property type="term" value="F:rRNA (uridine-C5-)-methyltransferase activity"/>
    <property type="evidence" value="ECO:0007669"/>
    <property type="project" value="TreeGrafter"/>
</dbReference>
<dbReference type="SUPFAM" id="SSF53335">
    <property type="entry name" value="S-adenosyl-L-methionine-dependent methyltransferases"/>
    <property type="match status" value="1"/>
</dbReference>
<gene>
    <name evidence="7" type="primary">rlmCD</name>
    <name evidence="7" type="ORF">NCTC12078_02848</name>
</gene>
<dbReference type="SUPFAM" id="SSF50249">
    <property type="entry name" value="Nucleic acid-binding proteins"/>
    <property type="match status" value="1"/>
</dbReference>
<dbReference type="PROSITE" id="PS01230">
    <property type="entry name" value="TRMA_1"/>
    <property type="match status" value="1"/>
</dbReference>